<feature type="compositionally biased region" description="Basic and acidic residues" evidence="1">
    <location>
        <begin position="16"/>
        <end position="46"/>
    </location>
</feature>
<evidence type="ECO:0000256" key="1">
    <source>
        <dbReference type="SAM" id="MobiDB-lite"/>
    </source>
</evidence>
<organism evidence="2 3">
    <name type="scientific">Aulographum hederae CBS 113979</name>
    <dbReference type="NCBI Taxonomy" id="1176131"/>
    <lineage>
        <taxon>Eukaryota</taxon>
        <taxon>Fungi</taxon>
        <taxon>Dikarya</taxon>
        <taxon>Ascomycota</taxon>
        <taxon>Pezizomycotina</taxon>
        <taxon>Dothideomycetes</taxon>
        <taxon>Pleosporomycetidae</taxon>
        <taxon>Aulographales</taxon>
        <taxon>Aulographaceae</taxon>
    </lineage>
</organism>
<name>A0A6G1HGA4_9PEZI</name>
<proteinExistence type="predicted"/>
<dbReference type="AlphaFoldDB" id="A0A6G1HGA4"/>
<sequence length="296" mass="32795">MASTAIEPPIPYTSDNTHHQHDNTSDARNAHIRDPDVDRESTHGDHEEDELPSYNQVDPLPTYISRHLHPPVIAYQMFQTDRKVRTLLPTGPSLSCPVRRASTYILRSRTGPSLFASFSKKPDMVLSSAGEAKGGREAGGKGQETGIAQIRFDQNGPLPWYPRATVFHNSGSGEGPKVYPLGARDFISWRYHINGGSTGPSYLWTLATRPISLVLVEEASESIVARFTYSAEGTRALRGAEVGELCVYGGQRSTDKEVVEMIICSCAVTITQLERMGRWYRNCDGDEGGRREDWVV</sequence>
<evidence type="ECO:0000313" key="3">
    <source>
        <dbReference type="Proteomes" id="UP000800041"/>
    </source>
</evidence>
<protein>
    <submittedName>
        <fullName evidence="2">Uncharacterized protein</fullName>
    </submittedName>
</protein>
<dbReference type="Proteomes" id="UP000800041">
    <property type="component" value="Unassembled WGS sequence"/>
</dbReference>
<dbReference type="OrthoDB" id="3941101at2759"/>
<reference evidence="2" key="1">
    <citation type="journal article" date="2020" name="Stud. Mycol.">
        <title>101 Dothideomycetes genomes: a test case for predicting lifestyles and emergence of pathogens.</title>
        <authorList>
            <person name="Haridas S."/>
            <person name="Albert R."/>
            <person name="Binder M."/>
            <person name="Bloem J."/>
            <person name="Labutti K."/>
            <person name="Salamov A."/>
            <person name="Andreopoulos B."/>
            <person name="Baker S."/>
            <person name="Barry K."/>
            <person name="Bills G."/>
            <person name="Bluhm B."/>
            <person name="Cannon C."/>
            <person name="Castanera R."/>
            <person name="Culley D."/>
            <person name="Daum C."/>
            <person name="Ezra D."/>
            <person name="Gonzalez J."/>
            <person name="Henrissat B."/>
            <person name="Kuo A."/>
            <person name="Liang C."/>
            <person name="Lipzen A."/>
            <person name="Lutzoni F."/>
            <person name="Magnuson J."/>
            <person name="Mondo S."/>
            <person name="Nolan M."/>
            <person name="Ohm R."/>
            <person name="Pangilinan J."/>
            <person name="Park H.-J."/>
            <person name="Ramirez L."/>
            <person name="Alfaro M."/>
            <person name="Sun H."/>
            <person name="Tritt A."/>
            <person name="Yoshinaga Y."/>
            <person name="Zwiers L.-H."/>
            <person name="Turgeon B."/>
            <person name="Goodwin S."/>
            <person name="Spatafora J."/>
            <person name="Crous P."/>
            <person name="Grigoriev I."/>
        </authorList>
    </citation>
    <scope>NUCLEOTIDE SEQUENCE</scope>
    <source>
        <strain evidence="2">CBS 113979</strain>
    </source>
</reference>
<keyword evidence="3" id="KW-1185">Reference proteome</keyword>
<dbReference type="EMBL" id="ML977138">
    <property type="protein sequence ID" value="KAF1992097.1"/>
    <property type="molecule type" value="Genomic_DNA"/>
</dbReference>
<accession>A0A6G1HGA4</accession>
<gene>
    <name evidence="2" type="ORF">K402DRAFT_416577</name>
</gene>
<feature type="region of interest" description="Disordered" evidence="1">
    <location>
        <begin position="1"/>
        <end position="58"/>
    </location>
</feature>
<evidence type="ECO:0000313" key="2">
    <source>
        <dbReference type="EMBL" id="KAF1992097.1"/>
    </source>
</evidence>